<evidence type="ECO:0000256" key="6">
    <source>
        <dbReference type="ARBA" id="ARBA00022729"/>
    </source>
</evidence>
<evidence type="ECO:0000259" key="13">
    <source>
        <dbReference type="Pfam" id="PF00593"/>
    </source>
</evidence>
<organism evidence="15 16">
    <name type="scientific">Pseudidiomarina terrestris</name>
    <dbReference type="NCBI Taxonomy" id="2820060"/>
    <lineage>
        <taxon>Bacteria</taxon>
        <taxon>Pseudomonadati</taxon>
        <taxon>Pseudomonadota</taxon>
        <taxon>Gammaproteobacteria</taxon>
        <taxon>Alteromonadales</taxon>
        <taxon>Idiomarinaceae</taxon>
        <taxon>Pseudidiomarina</taxon>
    </lineage>
</organism>
<evidence type="ECO:0000256" key="3">
    <source>
        <dbReference type="ARBA" id="ARBA00022448"/>
    </source>
</evidence>
<dbReference type="SUPFAM" id="SSF56935">
    <property type="entry name" value="Porins"/>
    <property type="match status" value="1"/>
</dbReference>
<keyword evidence="3 11" id="KW-0813">Transport</keyword>
<evidence type="ECO:0000256" key="4">
    <source>
        <dbReference type="ARBA" id="ARBA00022452"/>
    </source>
</evidence>
<sequence length="713" mass="80331">MALPAAAQQISSEATEEIRPDEIITVVAHRQARAVSEVAGTVSVISDAELERDLVFNASDLIRYEMGVELDDSSNRFGYSGFRIRGVGGNRTAVVVDQVAIADRFAVGSFSDTGRGLLDLGLANRVEILRGPASTLYGSDALGGVVAVHTLVAEDVLTTPQHGTRVRLGFGSDADRAYGRVATALSSGQHSFLLAGAASSRAESEAQGLTEAERDPQDIEQTGALLKWQYASTYGELQLSFDALREERETQVRHSLGSGRQASTTALRGDDERYEWRSILSFNSSATQFYDRGEWRVFFQQSQTRQDSYEERGRLAQPLSIYRGFRYDYSNYGLAADLEYDTVFAGLQQRIGYGFEWSQAEVWDERDAWQFNQSTQESTKTLLGETFPLRDFPRSEISELGLYLHDEIRLWQGGPTLSPGVRYEYYDLATQQDSLFQSRYPDTEVTDLTHTAWLPKLGLLWPVSTNAEWFAQYARGYRAPPFADVNVGLYYPQFRVLAIANPDLKPERGYTFETGLRWRSIDTQLSATLYHNRFSDFIDSRAAQGFDPQRQLLIFQSVNRDQVIIEGVELRWQQQWHPNWASEFWLDYSDGEDRATGQSLPSLSPPSLLADVTYQASSGDWETRLILRAQKGQKQLYDADNAPLFAAPGYATMDWLVQWFPSHQLQLGAGVFNLTDRRYWSTAQVGNYPQDDPILPLMAAPGRHVRATLNYRF</sequence>
<gene>
    <name evidence="15" type="ORF">J6I90_09120</name>
</gene>
<keyword evidence="9 15" id="KW-0675">Receptor</keyword>
<dbReference type="Pfam" id="PF00593">
    <property type="entry name" value="TonB_dep_Rec_b-barrel"/>
    <property type="match status" value="1"/>
</dbReference>
<dbReference type="InterPro" id="IPR039426">
    <property type="entry name" value="TonB-dep_rcpt-like"/>
</dbReference>
<keyword evidence="8 11" id="KW-0472">Membrane</keyword>
<dbReference type="AlphaFoldDB" id="A0AAW7R2Q6"/>
<evidence type="ECO:0000259" key="14">
    <source>
        <dbReference type="Pfam" id="PF07715"/>
    </source>
</evidence>
<keyword evidence="4 11" id="KW-1134">Transmembrane beta strand</keyword>
<feature type="domain" description="TonB-dependent receptor plug" evidence="14">
    <location>
        <begin position="35"/>
        <end position="145"/>
    </location>
</feature>
<dbReference type="PANTHER" id="PTHR30069:SF29">
    <property type="entry name" value="HEMOGLOBIN AND HEMOGLOBIN-HAPTOGLOBIN-BINDING PROTEIN 1-RELATED"/>
    <property type="match status" value="1"/>
</dbReference>
<evidence type="ECO:0000256" key="8">
    <source>
        <dbReference type="ARBA" id="ARBA00023136"/>
    </source>
</evidence>
<dbReference type="InterPro" id="IPR012910">
    <property type="entry name" value="Plug_dom"/>
</dbReference>
<dbReference type="Pfam" id="PF07715">
    <property type="entry name" value="Plug"/>
    <property type="match status" value="1"/>
</dbReference>
<dbReference type="Gene3D" id="2.40.170.20">
    <property type="entry name" value="TonB-dependent receptor, beta-barrel domain"/>
    <property type="match status" value="1"/>
</dbReference>
<keyword evidence="6" id="KW-0732">Signal</keyword>
<comment type="subcellular location">
    <subcellularLocation>
        <location evidence="1 11">Cell outer membrane</location>
        <topology evidence="1 11">Multi-pass membrane protein</topology>
    </subcellularLocation>
</comment>
<keyword evidence="10 11" id="KW-0998">Cell outer membrane</keyword>
<dbReference type="CDD" id="cd01347">
    <property type="entry name" value="ligand_gated_channel"/>
    <property type="match status" value="1"/>
</dbReference>
<dbReference type="EMBL" id="JAGGJB010000004">
    <property type="protein sequence ID" value="MDN7125041.1"/>
    <property type="molecule type" value="Genomic_DNA"/>
</dbReference>
<dbReference type="InterPro" id="IPR000531">
    <property type="entry name" value="Beta-barrel_TonB"/>
</dbReference>
<evidence type="ECO:0000256" key="2">
    <source>
        <dbReference type="ARBA" id="ARBA00008143"/>
    </source>
</evidence>
<comment type="similarity">
    <text evidence="2">Belongs to the TonB-dependent receptor family. Hemoglobin/haptoglobin binding protein subfamily.</text>
</comment>
<dbReference type="GO" id="GO:0009279">
    <property type="term" value="C:cell outer membrane"/>
    <property type="evidence" value="ECO:0007669"/>
    <property type="project" value="UniProtKB-SubCell"/>
</dbReference>
<dbReference type="GO" id="GO:0015344">
    <property type="term" value="F:siderophore uptake transmembrane transporter activity"/>
    <property type="evidence" value="ECO:0007669"/>
    <property type="project" value="TreeGrafter"/>
</dbReference>
<keyword evidence="5 11" id="KW-0812">Transmembrane</keyword>
<dbReference type="Gene3D" id="2.170.130.10">
    <property type="entry name" value="TonB-dependent receptor, plug domain"/>
    <property type="match status" value="1"/>
</dbReference>
<proteinExistence type="inferred from homology"/>
<evidence type="ECO:0000256" key="7">
    <source>
        <dbReference type="ARBA" id="ARBA00023077"/>
    </source>
</evidence>
<evidence type="ECO:0000256" key="10">
    <source>
        <dbReference type="ARBA" id="ARBA00023237"/>
    </source>
</evidence>
<dbReference type="GO" id="GO:0044718">
    <property type="term" value="P:siderophore transmembrane transport"/>
    <property type="evidence" value="ECO:0007669"/>
    <property type="project" value="TreeGrafter"/>
</dbReference>
<dbReference type="RefSeq" id="WP_301721125.1">
    <property type="nucleotide sequence ID" value="NZ_JAGGJB010000004.1"/>
</dbReference>
<feature type="domain" description="TonB-dependent receptor-like beta-barrel" evidence="13">
    <location>
        <begin position="261"/>
        <end position="674"/>
    </location>
</feature>
<accession>A0AAW7R2Q6</accession>
<protein>
    <submittedName>
        <fullName evidence="15">TonB-dependent receptor</fullName>
    </submittedName>
</protein>
<comment type="caution">
    <text evidence="15">The sequence shown here is derived from an EMBL/GenBank/DDBJ whole genome shotgun (WGS) entry which is preliminary data.</text>
</comment>
<dbReference type="InterPro" id="IPR036942">
    <property type="entry name" value="Beta-barrel_TonB_sf"/>
</dbReference>
<dbReference type="PROSITE" id="PS52016">
    <property type="entry name" value="TONB_DEPENDENT_REC_3"/>
    <property type="match status" value="1"/>
</dbReference>
<evidence type="ECO:0000256" key="9">
    <source>
        <dbReference type="ARBA" id="ARBA00023170"/>
    </source>
</evidence>
<evidence type="ECO:0000256" key="5">
    <source>
        <dbReference type="ARBA" id="ARBA00022692"/>
    </source>
</evidence>
<keyword evidence="7 12" id="KW-0798">TonB box</keyword>
<evidence type="ECO:0000256" key="11">
    <source>
        <dbReference type="PROSITE-ProRule" id="PRU01360"/>
    </source>
</evidence>
<reference evidence="15 16" key="1">
    <citation type="submission" date="2021-03" db="EMBL/GenBank/DDBJ databases">
        <title>Pseudidiomarina terrestris, a new bacterium isolated from saline soil.</title>
        <authorList>
            <person name="Galisteo C."/>
            <person name="De La Haba R."/>
            <person name="Sanchez-Porro C."/>
            <person name="Ventosa A."/>
        </authorList>
    </citation>
    <scope>NUCLEOTIDE SEQUENCE [LARGE SCALE GENOMIC DNA]</scope>
    <source>
        <strain evidence="15 16">1APP75-32.1</strain>
    </source>
</reference>
<dbReference type="PANTHER" id="PTHR30069">
    <property type="entry name" value="TONB-DEPENDENT OUTER MEMBRANE RECEPTOR"/>
    <property type="match status" value="1"/>
</dbReference>
<evidence type="ECO:0000256" key="12">
    <source>
        <dbReference type="RuleBase" id="RU003357"/>
    </source>
</evidence>
<evidence type="ECO:0000313" key="16">
    <source>
        <dbReference type="Proteomes" id="UP001169492"/>
    </source>
</evidence>
<name>A0AAW7R2Q6_9GAMM</name>
<evidence type="ECO:0000313" key="15">
    <source>
        <dbReference type="EMBL" id="MDN7125041.1"/>
    </source>
</evidence>
<dbReference type="Proteomes" id="UP001169492">
    <property type="component" value="Unassembled WGS sequence"/>
</dbReference>
<dbReference type="InterPro" id="IPR037066">
    <property type="entry name" value="Plug_dom_sf"/>
</dbReference>
<evidence type="ECO:0000256" key="1">
    <source>
        <dbReference type="ARBA" id="ARBA00004571"/>
    </source>
</evidence>